<evidence type="ECO:0000313" key="3">
    <source>
        <dbReference type="EMBL" id="AEW03808.1"/>
    </source>
</evidence>
<accession>G8TWW0</accession>
<reference evidence="3 4" key="2">
    <citation type="journal article" date="2012" name="Stand. Genomic Sci.">
        <title>Complete genome sequence of the moderately thermophilic mineral-sulfide-oxidizing firmicute Sulfobacillus acidophilus type strain (NAL(T)).</title>
        <authorList>
            <person name="Anderson I."/>
            <person name="Chertkov O."/>
            <person name="Chen A."/>
            <person name="Saunders E."/>
            <person name="Lapidus A."/>
            <person name="Nolan M."/>
            <person name="Lucas S."/>
            <person name="Hammon N."/>
            <person name="Deshpande S."/>
            <person name="Cheng J.F."/>
            <person name="Han C."/>
            <person name="Tapia R."/>
            <person name="Goodwin L.A."/>
            <person name="Pitluck S."/>
            <person name="Liolios K."/>
            <person name="Pagani I."/>
            <person name="Ivanova N."/>
            <person name="Mikhailova N."/>
            <person name="Pati A."/>
            <person name="Palaniappan K."/>
            <person name="Land M."/>
            <person name="Pan C."/>
            <person name="Rohde M."/>
            <person name="Pukall R."/>
            <person name="Goker M."/>
            <person name="Detter J.C."/>
            <person name="Woyke T."/>
            <person name="Bristow J."/>
            <person name="Eisen J.A."/>
            <person name="Markowitz V."/>
            <person name="Hugenholtz P."/>
            <person name="Kyrpides N.C."/>
            <person name="Klenk H.P."/>
            <person name="Mavromatis K."/>
        </authorList>
    </citation>
    <scope>NUCLEOTIDE SEQUENCE [LARGE SCALE GENOMIC DNA]</scope>
    <source>
        <strain evidence="4">ATCC 700253 / DSM 10332 / NAL</strain>
    </source>
</reference>
<dbReference type="EMBL" id="CP003179">
    <property type="protein sequence ID" value="AEW03808.1"/>
    <property type="molecule type" value="Genomic_DNA"/>
</dbReference>
<evidence type="ECO:0000256" key="1">
    <source>
        <dbReference type="SAM" id="Phobius"/>
    </source>
</evidence>
<keyword evidence="1" id="KW-0472">Membrane</keyword>
<keyword evidence="4" id="KW-1185">Reference proteome</keyword>
<reference evidence="4" key="1">
    <citation type="submission" date="2011-12" db="EMBL/GenBank/DDBJ databases">
        <title>The complete genome of chromosome of Sulfobacillus acidophilus DSM 10332.</title>
        <authorList>
            <person name="Lucas S."/>
            <person name="Han J."/>
            <person name="Lapidus A."/>
            <person name="Bruce D."/>
            <person name="Goodwin L."/>
            <person name="Pitluck S."/>
            <person name="Peters L."/>
            <person name="Kyrpides N."/>
            <person name="Mavromatis K."/>
            <person name="Ivanova N."/>
            <person name="Mikhailova N."/>
            <person name="Chertkov O."/>
            <person name="Saunders E."/>
            <person name="Detter J.C."/>
            <person name="Tapia R."/>
            <person name="Han C."/>
            <person name="Land M."/>
            <person name="Hauser L."/>
            <person name="Markowitz V."/>
            <person name="Cheng J.-F."/>
            <person name="Hugenholtz P."/>
            <person name="Woyke T."/>
            <person name="Wu D."/>
            <person name="Pukall R."/>
            <person name="Gehrich-Schroeter G."/>
            <person name="Schneider S."/>
            <person name="Klenk H.-P."/>
            <person name="Eisen J.A."/>
        </authorList>
    </citation>
    <scope>NUCLEOTIDE SEQUENCE [LARGE SCALE GENOMIC DNA]</scope>
    <source>
        <strain evidence="4">ATCC 700253 / DSM 10332 / NAL</strain>
    </source>
</reference>
<dbReference type="Proteomes" id="UP000005439">
    <property type="component" value="Chromosome"/>
</dbReference>
<sequence>MMNPMMAGPHIWWLIPVVMMTGLGGFTAIILTRVAKRPDSPRISPTPTDPLEIARERYAQGLISQEEFDALVGRLVRTEDKKPPF</sequence>
<evidence type="ECO:0000313" key="4">
    <source>
        <dbReference type="Proteomes" id="UP000005439"/>
    </source>
</evidence>
<keyword evidence="1" id="KW-0812">Transmembrane</keyword>
<organism evidence="3 4">
    <name type="scientific">Sulfobacillus acidophilus (strain ATCC 700253 / DSM 10332 / NAL)</name>
    <dbReference type="NCBI Taxonomy" id="679936"/>
    <lineage>
        <taxon>Bacteria</taxon>
        <taxon>Bacillati</taxon>
        <taxon>Bacillota</taxon>
        <taxon>Clostridia</taxon>
        <taxon>Eubacteriales</taxon>
        <taxon>Clostridiales Family XVII. Incertae Sedis</taxon>
        <taxon>Sulfobacillus</taxon>
    </lineage>
</organism>
<protein>
    <recommendedName>
        <fullName evidence="2">SHOCT domain-containing protein</fullName>
    </recommendedName>
</protein>
<feature type="transmembrane region" description="Helical" evidence="1">
    <location>
        <begin position="12"/>
        <end position="32"/>
    </location>
</feature>
<keyword evidence="1" id="KW-1133">Transmembrane helix</keyword>
<dbReference type="HOGENOM" id="CLU_2511438_0_0_9"/>
<gene>
    <name evidence="3" type="ordered locus">Sulac_0238</name>
</gene>
<dbReference type="InterPro" id="IPR018649">
    <property type="entry name" value="SHOCT"/>
</dbReference>
<dbReference type="STRING" id="679936.Sulac_0238"/>
<evidence type="ECO:0000259" key="2">
    <source>
        <dbReference type="Pfam" id="PF09851"/>
    </source>
</evidence>
<dbReference type="PATRIC" id="fig|679936.5.peg.242"/>
<name>G8TWW0_SULAD</name>
<dbReference type="Pfam" id="PF09851">
    <property type="entry name" value="SHOCT"/>
    <property type="match status" value="1"/>
</dbReference>
<feature type="domain" description="SHOCT" evidence="2">
    <location>
        <begin position="49"/>
        <end position="71"/>
    </location>
</feature>
<dbReference type="AlphaFoldDB" id="G8TWW0"/>
<dbReference type="KEGG" id="sap:Sulac_0238"/>
<proteinExistence type="predicted"/>